<accession>A0ABQ5FEG6</accession>
<sequence length="1034" mass="118408">MANLSSADPIYDEAGPSYDSDILSEVQDHDNYQDTVGEYHEVHEMHNDVQPNYIVDSDAEYTSDTNIISIIITDRNIKEESLKKELHYVKMQLNSTIGHNKSMREEVATWKKYFKQKENKYLEDFLDMKALKEKVEDKLFKQDQSLQTVHMLCKPKPYYDEKKKVAIGYKNPLYLTKAMQVQCALYNGHEIVKTKHIPTVVHDSEDTLEIVEKTRIGMLEKMKSTLWVDSKIKIAHQITQKRIILLLLPPQRHLTPKQIFWSSDIAKMTLKPIPKMTVYPPDTTKRLVPRVLPTKSQVKINIYTLTQLFAKFEKTCKKRITPCGLTEGERGFKQRKECYLTEVIPFFKTLKEHFEGIKMALVKEVKKIKEIFEQMESEVEQKSVDKQCKDIERKRLLIENENLIVDFLSYELLYSVMNDVNIVSRFSKMHYAYTVEHARCLEHEDEISKIKHKIQKDDHNEMIKHFSNLEGAPRFDTVFEINKMKESLQGKDNTIRNLKGQISQMNERRSEADPILDFKALVSQSKDLTEKVTALQDLNEHFRAKNEKVKQHYKELYDSIKITRAKTIDKTTSLLTKIENLKAQIKGKMKCVTKPAEKSKVLAPGMYAIYIEPIPPRNRNNREVHLDYLKHFNESVETLREIVEEARIEKPLDNALKMPQTSVPVIPSTGVISSTKASRSKPRSVAKNSRYLIAKSDNKKKVEDHPRNNKSNLKQENRVDSSISYKHTIMSPRIRTQSVGRPVAESRGGATGVQVGRGGRGRGPREGNDESVDDLNGQGNDQGMGANGGVEGVNGNVEGVNGGVGGAPDFSTIIAQQLQNLLPTILAQVGNQGNVGNQNGNVVNENIQENVRNVLMNSNRVGCSYKEFLACNPKEYDGKRGSIVLTRWIEKMEFVQDMSGCSVDQKVKYTAGLRDDKKPSCHERMIRRVRKDEHRGRRFLKVGGMLMAVDGWMGRNADIKDGVSVKYSTPMLYSVAYRSLGVLHSMPWNDFMFMMIEEFCPSHEMQKLETGLWNHAMVRAGHTAYTDRLHELAS</sequence>
<feature type="compositionally biased region" description="Basic and acidic residues" evidence="2">
    <location>
        <begin position="696"/>
        <end position="719"/>
    </location>
</feature>
<proteinExistence type="predicted"/>
<name>A0ABQ5FEG6_9ASTR</name>
<keyword evidence="1" id="KW-0175">Coiled coil</keyword>
<evidence type="ECO:0000313" key="3">
    <source>
        <dbReference type="EMBL" id="GJT61137.1"/>
    </source>
</evidence>
<comment type="caution">
    <text evidence="3">The sequence shown here is derived from an EMBL/GenBank/DDBJ whole genome shotgun (WGS) entry which is preliminary data.</text>
</comment>
<feature type="coiled-coil region" evidence="1">
    <location>
        <begin position="481"/>
        <end position="508"/>
    </location>
</feature>
<feature type="compositionally biased region" description="Gly residues" evidence="2">
    <location>
        <begin position="780"/>
        <end position="792"/>
    </location>
</feature>
<feature type="compositionally biased region" description="Gly residues" evidence="2">
    <location>
        <begin position="749"/>
        <end position="758"/>
    </location>
</feature>
<feature type="region of interest" description="Disordered" evidence="2">
    <location>
        <begin position="664"/>
        <end position="794"/>
    </location>
</feature>
<evidence type="ECO:0000256" key="2">
    <source>
        <dbReference type="SAM" id="MobiDB-lite"/>
    </source>
</evidence>
<protein>
    <recommendedName>
        <fullName evidence="5">Reverse transcriptase domain-containing protein</fullName>
    </recommendedName>
</protein>
<evidence type="ECO:0000313" key="4">
    <source>
        <dbReference type="Proteomes" id="UP001151760"/>
    </source>
</evidence>
<evidence type="ECO:0000256" key="1">
    <source>
        <dbReference type="SAM" id="Coils"/>
    </source>
</evidence>
<reference evidence="3" key="1">
    <citation type="journal article" date="2022" name="Int. J. Mol. Sci.">
        <title>Draft Genome of Tanacetum Coccineum: Genomic Comparison of Closely Related Tanacetum-Family Plants.</title>
        <authorList>
            <person name="Yamashiro T."/>
            <person name="Shiraishi A."/>
            <person name="Nakayama K."/>
            <person name="Satake H."/>
        </authorList>
    </citation>
    <scope>NUCLEOTIDE SEQUENCE</scope>
</reference>
<gene>
    <name evidence="3" type="ORF">Tco_1004670</name>
</gene>
<dbReference type="EMBL" id="BQNB010017261">
    <property type="protein sequence ID" value="GJT61137.1"/>
    <property type="molecule type" value="Genomic_DNA"/>
</dbReference>
<keyword evidence="4" id="KW-1185">Reference proteome</keyword>
<reference evidence="3" key="2">
    <citation type="submission" date="2022-01" db="EMBL/GenBank/DDBJ databases">
        <authorList>
            <person name="Yamashiro T."/>
            <person name="Shiraishi A."/>
            <person name="Satake H."/>
            <person name="Nakayama K."/>
        </authorList>
    </citation>
    <scope>NUCLEOTIDE SEQUENCE</scope>
</reference>
<feature type="region of interest" description="Disordered" evidence="2">
    <location>
        <begin position="1"/>
        <end position="21"/>
    </location>
</feature>
<organism evidence="3 4">
    <name type="scientific">Tanacetum coccineum</name>
    <dbReference type="NCBI Taxonomy" id="301880"/>
    <lineage>
        <taxon>Eukaryota</taxon>
        <taxon>Viridiplantae</taxon>
        <taxon>Streptophyta</taxon>
        <taxon>Embryophyta</taxon>
        <taxon>Tracheophyta</taxon>
        <taxon>Spermatophyta</taxon>
        <taxon>Magnoliopsida</taxon>
        <taxon>eudicotyledons</taxon>
        <taxon>Gunneridae</taxon>
        <taxon>Pentapetalae</taxon>
        <taxon>asterids</taxon>
        <taxon>campanulids</taxon>
        <taxon>Asterales</taxon>
        <taxon>Asteraceae</taxon>
        <taxon>Asteroideae</taxon>
        <taxon>Anthemideae</taxon>
        <taxon>Anthemidinae</taxon>
        <taxon>Tanacetum</taxon>
    </lineage>
</organism>
<dbReference type="Proteomes" id="UP001151760">
    <property type="component" value="Unassembled WGS sequence"/>
</dbReference>
<evidence type="ECO:0008006" key="5">
    <source>
        <dbReference type="Google" id="ProtNLM"/>
    </source>
</evidence>